<dbReference type="GO" id="GO:0008841">
    <property type="term" value="F:dihydrofolate synthase activity"/>
    <property type="evidence" value="ECO:0007669"/>
    <property type="project" value="UniProtKB-EC"/>
</dbReference>
<evidence type="ECO:0000256" key="1">
    <source>
        <dbReference type="ARBA" id="ARBA00002714"/>
    </source>
</evidence>
<evidence type="ECO:0000256" key="16">
    <source>
        <dbReference type="ARBA" id="ARBA00032510"/>
    </source>
</evidence>
<name>A0A9D9HHP3_9BACT</name>
<comment type="pathway">
    <text evidence="3">Cofactor biosynthesis; tetrahydrofolylpolyglutamate biosynthesis.</text>
</comment>
<evidence type="ECO:0000256" key="20">
    <source>
        <dbReference type="ARBA" id="ARBA00049161"/>
    </source>
</evidence>
<keyword evidence="12" id="KW-0460">Magnesium</keyword>
<evidence type="ECO:0000256" key="18">
    <source>
        <dbReference type="ARBA" id="ARBA00047808"/>
    </source>
</evidence>
<evidence type="ECO:0000256" key="15">
    <source>
        <dbReference type="ARBA" id="ARBA00030592"/>
    </source>
</evidence>
<reference evidence="22" key="1">
    <citation type="submission" date="2020-10" db="EMBL/GenBank/DDBJ databases">
        <authorList>
            <person name="Gilroy R."/>
        </authorList>
    </citation>
    <scope>NUCLEOTIDE SEQUENCE</scope>
    <source>
        <strain evidence="22">B1-20833</strain>
    </source>
</reference>
<dbReference type="InterPro" id="IPR001645">
    <property type="entry name" value="Folylpolyglutamate_synth"/>
</dbReference>
<dbReference type="EC" id="6.3.2.17" evidence="6"/>
<dbReference type="EMBL" id="JADIMI010000018">
    <property type="protein sequence ID" value="MBO8451664.1"/>
    <property type="molecule type" value="Genomic_DNA"/>
</dbReference>
<keyword evidence="13" id="KW-0289">Folate biosynthesis</keyword>
<evidence type="ECO:0000256" key="3">
    <source>
        <dbReference type="ARBA" id="ARBA00005150"/>
    </source>
</evidence>
<evidence type="ECO:0000256" key="10">
    <source>
        <dbReference type="ARBA" id="ARBA00022741"/>
    </source>
</evidence>
<dbReference type="InterPro" id="IPR004101">
    <property type="entry name" value="Mur_ligase_C"/>
</dbReference>
<reference evidence="22" key="2">
    <citation type="journal article" date="2021" name="PeerJ">
        <title>Extensive microbial diversity within the chicken gut microbiome revealed by metagenomics and culture.</title>
        <authorList>
            <person name="Gilroy R."/>
            <person name="Ravi A."/>
            <person name="Getino M."/>
            <person name="Pursley I."/>
            <person name="Horton D.L."/>
            <person name="Alikhan N.F."/>
            <person name="Baker D."/>
            <person name="Gharbi K."/>
            <person name="Hall N."/>
            <person name="Watson M."/>
            <person name="Adriaenssens E.M."/>
            <person name="Foster-Nyarko E."/>
            <person name="Jarju S."/>
            <person name="Secka A."/>
            <person name="Antonio M."/>
            <person name="Oren A."/>
            <person name="Chaudhuri R.R."/>
            <person name="La Ragione R."/>
            <person name="Hildebrand F."/>
            <person name="Pallen M.J."/>
        </authorList>
    </citation>
    <scope>NUCLEOTIDE SEQUENCE</scope>
    <source>
        <strain evidence="22">B1-20833</strain>
    </source>
</reference>
<dbReference type="PANTHER" id="PTHR11136:SF0">
    <property type="entry name" value="DIHYDROFOLATE SYNTHETASE-RELATED"/>
    <property type="match status" value="1"/>
</dbReference>
<evidence type="ECO:0000256" key="5">
    <source>
        <dbReference type="ARBA" id="ARBA00013023"/>
    </source>
</evidence>
<sequence length="495" mass="54157">MTEEYSEKGYRQMLDALFLRFPSFQKVGAAAYKPGIDNMLFFDQLAGHPHRKYKTIHIAGTNGKGSVSNMLASVCAAAGLKTGLYTSPHILDFRERMRVAGPESGRGTDGPGQNDVRYISEKEVWDFVHRWGATFEHLDLSFFEITTMMAFDWFASRNVDIAVIETGLGGRLDSTNIITPELSIITCIGLDHCDMLGSTLGEIAFEKAGIIKPNVPVVVGESDPETDPVFERKVLYTNLPEPDFNGDRTRIMSLLTFADKVEPSMWKDRETILERMDLQGKYQEKNLRTVMAALDVLSRKGTVPSPEAADGMQGVAGWTGKAEDALEHTAGRMQFHGRWEKVSDRPYVICDIGHNPHALKYNFAQLKKMMESGRFDSLTIVYGAMSDKDVDGVMRLLPDCAELVFVTAPGRRAMPAEDIMERFKAAGGDPSRAVCCGDVRTALGLAGALPASRSGADDGCGVSSSIAGQPGAARHLVYVGGSTYVVSEAVPCFVR</sequence>
<dbReference type="EC" id="6.3.2.12" evidence="5"/>
<gene>
    <name evidence="22" type="ORF">IAC06_02100</name>
</gene>
<evidence type="ECO:0000256" key="4">
    <source>
        <dbReference type="ARBA" id="ARBA00008276"/>
    </source>
</evidence>
<dbReference type="AlphaFoldDB" id="A0A9D9HHP3"/>
<keyword evidence="8" id="KW-0436">Ligase</keyword>
<proteinExistence type="inferred from homology"/>
<protein>
    <recommendedName>
        <fullName evidence="7">Dihydrofolate synthase/folylpolyglutamate synthase</fullName>
        <ecNumber evidence="5">6.3.2.12</ecNumber>
        <ecNumber evidence="6">6.3.2.17</ecNumber>
    </recommendedName>
    <alternativeName>
        <fullName evidence="16">Folylpoly-gamma-glutamate synthetase-dihydrofolate synthetase</fullName>
    </alternativeName>
    <alternativeName>
        <fullName evidence="14">Folylpolyglutamate synthetase</fullName>
    </alternativeName>
    <alternativeName>
        <fullName evidence="15">Tetrahydrofolylpolyglutamate synthase</fullName>
    </alternativeName>
</protein>
<dbReference type="Proteomes" id="UP000823661">
    <property type="component" value="Unassembled WGS sequence"/>
</dbReference>
<keyword evidence="10" id="KW-0547">Nucleotide-binding</keyword>
<evidence type="ECO:0000256" key="8">
    <source>
        <dbReference type="ARBA" id="ARBA00022598"/>
    </source>
</evidence>
<evidence type="ECO:0000313" key="23">
    <source>
        <dbReference type="Proteomes" id="UP000823661"/>
    </source>
</evidence>
<keyword evidence="11" id="KW-0067">ATP-binding</keyword>
<organism evidence="22 23">
    <name type="scientific">Candidatus Cryptobacteroides intestinavium</name>
    <dbReference type="NCBI Taxonomy" id="2840766"/>
    <lineage>
        <taxon>Bacteria</taxon>
        <taxon>Pseudomonadati</taxon>
        <taxon>Bacteroidota</taxon>
        <taxon>Bacteroidia</taxon>
        <taxon>Bacteroidales</taxon>
        <taxon>Candidatus Cryptobacteroides</taxon>
    </lineage>
</organism>
<evidence type="ECO:0000256" key="7">
    <source>
        <dbReference type="ARBA" id="ARBA00019357"/>
    </source>
</evidence>
<dbReference type="PROSITE" id="PS01012">
    <property type="entry name" value="FOLYLPOLYGLU_SYNT_2"/>
    <property type="match status" value="1"/>
</dbReference>
<evidence type="ECO:0000256" key="12">
    <source>
        <dbReference type="ARBA" id="ARBA00022842"/>
    </source>
</evidence>
<comment type="function">
    <text evidence="1">Functions in two distinct reactions of the de novo folate biosynthetic pathway. Catalyzes the addition of a glutamate residue to dihydropteroate (7,8-dihydropteroate or H2Pte) to form dihydrofolate (7,8-dihydrofolate monoglutamate or H2Pte-Glu). Also catalyzes successive additions of L-glutamate to tetrahydrofolate or 10-formyltetrahydrofolate or 5,10-methylenetetrahydrofolate, leading to folylpolyglutamate derivatives.</text>
</comment>
<dbReference type="GO" id="GO:0004326">
    <property type="term" value="F:tetrahydrofolylpolyglutamate synthase activity"/>
    <property type="evidence" value="ECO:0007669"/>
    <property type="project" value="UniProtKB-EC"/>
</dbReference>
<dbReference type="GO" id="GO:0046872">
    <property type="term" value="F:metal ion binding"/>
    <property type="evidence" value="ECO:0007669"/>
    <property type="project" value="UniProtKB-KW"/>
</dbReference>
<evidence type="ECO:0000256" key="2">
    <source>
        <dbReference type="ARBA" id="ARBA00004799"/>
    </source>
</evidence>
<evidence type="ECO:0000256" key="6">
    <source>
        <dbReference type="ARBA" id="ARBA00013025"/>
    </source>
</evidence>
<evidence type="ECO:0000256" key="19">
    <source>
        <dbReference type="ARBA" id="ARBA00049035"/>
    </source>
</evidence>
<comment type="catalytic activity">
    <reaction evidence="17">
        <text>(6S)-5,6,7,8-tetrahydrofolyl-(gamma-L-Glu)(n) + L-glutamate + ATP = (6S)-5,6,7,8-tetrahydrofolyl-(gamma-L-Glu)(n+1) + ADP + phosphate + H(+)</text>
        <dbReference type="Rhea" id="RHEA:10580"/>
        <dbReference type="Rhea" id="RHEA-COMP:14738"/>
        <dbReference type="Rhea" id="RHEA-COMP:14740"/>
        <dbReference type="ChEBI" id="CHEBI:15378"/>
        <dbReference type="ChEBI" id="CHEBI:29985"/>
        <dbReference type="ChEBI" id="CHEBI:30616"/>
        <dbReference type="ChEBI" id="CHEBI:43474"/>
        <dbReference type="ChEBI" id="CHEBI:141005"/>
        <dbReference type="ChEBI" id="CHEBI:456216"/>
        <dbReference type="EC" id="6.3.2.17"/>
    </reaction>
</comment>
<dbReference type="Pfam" id="PF02875">
    <property type="entry name" value="Mur_ligase_C"/>
    <property type="match status" value="1"/>
</dbReference>
<dbReference type="GO" id="GO:0046656">
    <property type="term" value="P:folic acid biosynthetic process"/>
    <property type="evidence" value="ECO:0007669"/>
    <property type="project" value="UniProtKB-KW"/>
</dbReference>
<comment type="catalytic activity">
    <reaction evidence="20">
        <text>7,8-dihydropteroate + L-glutamate + ATP = 7,8-dihydrofolate + ADP + phosphate + H(+)</text>
        <dbReference type="Rhea" id="RHEA:23584"/>
        <dbReference type="ChEBI" id="CHEBI:15378"/>
        <dbReference type="ChEBI" id="CHEBI:17839"/>
        <dbReference type="ChEBI" id="CHEBI:29985"/>
        <dbReference type="ChEBI" id="CHEBI:30616"/>
        <dbReference type="ChEBI" id="CHEBI:43474"/>
        <dbReference type="ChEBI" id="CHEBI:57451"/>
        <dbReference type="ChEBI" id="CHEBI:456216"/>
        <dbReference type="EC" id="6.3.2.12"/>
    </reaction>
</comment>
<evidence type="ECO:0000256" key="9">
    <source>
        <dbReference type="ARBA" id="ARBA00022723"/>
    </source>
</evidence>
<dbReference type="InterPro" id="IPR036615">
    <property type="entry name" value="Mur_ligase_C_dom_sf"/>
</dbReference>
<feature type="domain" description="Mur ligase C-terminal" evidence="21">
    <location>
        <begin position="337"/>
        <end position="444"/>
    </location>
</feature>
<dbReference type="SUPFAM" id="SSF53623">
    <property type="entry name" value="MurD-like peptide ligases, catalytic domain"/>
    <property type="match status" value="1"/>
</dbReference>
<dbReference type="Gene3D" id="3.40.1190.10">
    <property type="entry name" value="Mur-like, catalytic domain"/>
    <property type="match status" value="1"/>
</dbReference>
<evidence type="ECO:0000259" key="21">
    <source>
        <dbReference type="Pfam" id="PF02875"/>
    </source>
</evidence>
<comment type="similarity">
    <text evidence="4">Belongs to the folylpolyglutamate synthase family.</text>
</comment>
<accession>A0A9D9HHP3</accession>
<evidence type="ECO:0000256" key="17">
    <source>
        <dbReference type="ARBA" id="ARBA00047493"/>
    </source>
</evidence>
<dbReference type="SUPFAM" id="SSF53244">
    <property type="entry name" value="MurD-like peptide ligases, peptide-binding domain"/>
    <property type="match status" value="1"/>
</dbReference>
<comment type="catalytic activity">
    <reaction evidence="18">
        <text>10-formyltetrahydrofolyl-(gamma-L-Glu)(n) + L-glutamate + ATP = 10-formyltetrahydrofolyl-(gamma-L-Glu)(n+1) + ADP + phosphate + H(+)</text>
        <dbReference type="Rhea" id="RHEA:51904"/>
        <dbReference type="Rhea" id="RHEA-COMP:13088"/>
        <dbReference type="Rhea" id="RHEA-COMP:14300"/>
        <dbReference type="ChEBI" id="CHEBI:15378"/>
        <dbReference type="ChEBI" id="CHEBI:29985"/>
        <dbReference type="ChEBI" id="CHEBI:30616"/>
        <dbReference type="ChEBI" id="CHEBI:43474"/>
        <dbReference type="ChEBI" id="CHEBI:134413"/>
        <dbReference type="ChEBI" id="CHEBI:456216"/>
        <dbReference type="EC" id="6.3.2.17"/>
    </reaction>
</comment>
<dbReference type="GO" id="GO:0005737">
    <property type="term" value="C:cytoplasm"/>
    <property type="evidence" value="ECO:0007669"/>
    <property type="project" value="TreeGrafter"/>
</dbReference>
<evidence type="ECO:0000256" key="11">
    <source>
        <dbReference type="ARBA" id="ARBA00022840"/>
    </source>
</evidence>
<dbReference type="GO" id="GO:0005524">
    <property type="term" value="F:ATP binding"/>
    <property type="evidence" value="ECO:0007669"/>
    <property type="project" value="UniProtKB-KW"/>
</dbReference>
<keyword evidence="9" id="KW-0479">Metal-binding</keyword>
<dbReference type="NCBIfam" id="TIGR01499">
    <property type="entry name" value="folC"/>
    <property type="match status" value="1"/>
</dbReference>
<evidence type="ECO:0000256" key="14">
    <source>
        <dbReference type="ARBA" id="ARBA00030048"/>
    </source>
</evidence>
<comment type="pathway">
    <text evidence="2">Cofactor biosynthesis; tetrahydrofolate biosynthesis; 7,8-dihydrofolate from 2-amino-4-hydroxy-6-hydroxymethyl-7,8-dihydropteridine diphosphate and 4-aminobenzoate: step 2/2.</text>
</comment>
<comment type="catalytic activity">
    <reaction evidence="19">
        <text>(6R)-5,10-methylenetetrahydrofolyl-(gamma-L-Glu)(n) + L-glutamate + ATP = (6R)-5,10-methylenetetrahydrofolyl-(gamma-L-Glu)(n+1) + ADP + phosphate + H(+)</text>
        <dbReference type="Rhea" id="RHEA:51912"/>
        <dbReference type="Rhea" id="RHEA-COMP:13257"/>
        <dbReference type="Rhea" id="RHEA-COMP:13258"/>
        <dbReference type="ChEBI" id="CHEBI:15378"/>
        <dbReference type="ChEBI" id="CHEBI:29985"/>
        <dbReference type="ChEBI" id="CHEBI:30616"/>
        <dbReference type="ChEBI" id="CHEBI:43474"/>
        <dbReference type="ChEBI" id="CHEBI:136572"/>
        <dbReference type="ChEBI" id="CHEBI:456216"/>
        <dbReference type="EC" id="6.3.2.17"/>
    </reaction>
</comment>
<dbReference type="Gene3D" id="3.90.190.20">
    <property type="entry name" value="Mur ligase, C-terminal domain"/>
    <property type="match status" value="1"/>
</dbReference>
<evidence type="ECO:0000256" key="13">
    <source>
        <dbReference type="ARBA" id="ARBA00022909"/>
    </source>
</evidence>
<evidence type="ECO:0000313" key="22">
    <source>
        <dbReference type="EMBL" id="MBO8451664.1"/>
    </source>
</evidence>
<comment type="caution">
    <text evidence="22">The sequence shown here is derived from an EMBL/GenBank/DDBJ whole genome shotgun (WGS) entry which is preliminary data.</text>
</comment>
<dbReference type="InterPro" id="IPR036565">
    <property type="entry name" value="Mur-like_cat_sf"/>
</dbReference>
<dbReference type="InterPro" id="IPR018109">
    <property type="entry name" value="Folylpolyglutamate_synth_CS"/>
</dbReference>
<dbReference type="PANTHER" id="PTHR11136">
    <property type="entry name" value="FOLYLPOLYGLUTAMATE SYNTHASE-RELATED"/>
    <property type="match status" value="1"/>
</dbReference>